<dbReference type="EMBL" id="CAKOFQ010006661">
    <property type="protein sequence ID" value="CAH1955710.1"/>
    <property type="molecule type" value="Genomic_DNA"/>
</dbReference>
<organism evidence="3 4">
    <name type="scientific">Acanthoscelides obtectus</name>
    <name type="common">Bean weevil</name>
    <name type="synonym">Bruchus obtectus</name>
    <dbReference type="NCBI Taxonomy" id="200917"/>
    <lineage>
        <taxon>Eukaryota</taxon>
        <taxon>Metazoa</taxon>
        <taxon>Ecdysozoa</taxon>
        <taxon>Arthropoda</taxon>
        <taxon>Hexapoda</taxon>
        <taxon>Insecta</taxon>
        <taxon>Pterygota</taxon>
        <taxon>Neoptera</taxon>
        <taxon>Endopterygota</taxon>
        <taxon>Coleoptera</taxon>
        <taxon>Polyphaga</taxon>
        <taxon>Cucujiformia</taxon>
        <taxon>Chrysomeloidea</taxon>
        <taxon>Chrysomelidae</taxon>
        <taxon>Bruchinae</taxon>
        <taxon>Bruchini</taxon>
        <taxon>Acanthoscelides</taxon>
    </lineage>
</organism>
<feature type="region of interest" description="Disordered" evidence="1">
    <location>
        <begin position="154"/>
        <end position="218"/>
    </location>
</feature>
<dbReference type="SMART" id="SM00228">
    <property type="entry name" value="PDZ"/>
    <property type="match status" value="1"/>
</dbReference>
<dbReference type="Proteomes" id="UP001152888">
    <property type="component" value="Unassembled WGS sequence"/>
</dbReference>
<dbReference type="SUPFAM" id="SSF50156">
    <property type="entry name" value="PDZ domain-like"/>
    <property type="match status" value="1"/>
</dbReference>
<evidence type="ECO:0000256" key="1">
    <source>
        <dbReference type="SAM" id="MobiDB-lite"/>
    </source>
</evidence>
<dbReference type="CDD" id="cd00136">
    <property type="entry name" value="PDZ_canonical"/>
    <property type="match status" value="1"/>
</dbReference>
<keyword evidence="4" id="KW-1185">Reference proteome</keyword>
<gene>
    <name evidence="3" type="ORF">ACAOBT_LOCUS1191</name>
</gene>
<name>A0A9P0NWL1_ACAOB</name>
<dbReference type="InterPro" id="IPR001478">
    <property type="entry name" value="PDZ"/>
</dbReference>
<dbReference type="InterPro" id="IPR036034">
    <property type="entry name" value="PDZ_sf"/>
</dbReference>
<accession>A0A9P0NWL1</accession>
<dbReference type="Gene3D" id="2.30.42.10">
    <property type="match status" value="1"/>
</dbReference>
<dbReference type="PANTHER" id="PTHR11324">
    <property type="entry name" value="IL16-RELATED"/>
    <property type="match status" value="1"/>
</dbReference>
<feature type="compositionally biased region" description="Low complexity" evidence="1">
    <location>
        <begin position="187"/>
        <end position="201"/>
    </location>
</feature>
<reference evidence="3" key="1">
    <citation type="submission" date="2022-03" db="EMBL/GenBank/DDBJ databases">
        <authorList>
            <person name="Sayadi A."/>
        </authorList>
    </citation>
    <scope>NUCLEOTIDE SEQUENCE</scope>
</reference>
<protein>
    <recommendedName>
        <fullName evidence="2">PDZ domain-containing protein</fullName>
    </recommendedName>
</protein>
<evidence type="ECO:0000259" key="2">
    <source>
        <dbReference type="PROSITE" id="PS50106"/>
    </source>
</evidence>
<dbReference type="AlphaFoldDB" id="A0A9P0NWL1"/>
<evidence type="ECO:0000313" key="3">
    <source>
        <dbReference type="EMBL" id="CAH1955710.1"/>
    </source>
</evidence>
<proteinExistence type="predicted"/>
<comment type="caution">
    <text evidence="3">The sequence shown here is derived from an EMBL/GenBank/DDBJ whole genome shotgun (WGS) entry which is preliminary data.</text>
</comment>
<dbReference type="Pfam" id="PF00595">
    <property type="entry name" value="PDZ"/>
    <property type="match status" value="1"/>
</dbReference>
<dbReference type="PROSITE" id="PS50106">
    <property type="entry name" value="PDZ"/>
    <property type="match status" value="1"/>
</dbReference>
<evidence type="ECO:0000313" key="4">
    <source>
        <dbReference type="Proteomes" id="UP001152888"/>
    </source>
</evidence>
<dbReference type="OrthoDB" id="42382at2759"/>
<feature type="compositionally biased region" description="Basic and acidic residues" evidence="1">
    <location>
        <begin position="155"/>
        <end position="164"/>
    </location>
</feature>
<sequence length="548" mass="60298">MSQSTNFVTVVAVRTGEREGNKENINFDANSQGYVTVLTISDAENNNKTLKGITEEVIVYRLPGEKLGFGLKFEGGTKANEFVKRLFIQSCAADSPASRVQSSWGKLTEGDEVLEIDSIPVNTMTRIDCVRCLKDSNVAIKLLVRHLCENTLESKQSEGEEKRLPPVPPPVPPRKIHRKMLKNIQKETSTTETSQELEVTSHPMISAKPPKKLQHSRSMRAYYSSPDVHRRVRRFSDGNLGPPEAGVYTDLISQESTQSLSESDDTESTISTVIDKFGSVPNTTTSSFAGSLPSTPTSIQKKLDVSNLAVYDDEECVAPPRLPAKPVVQNKEENNNVVDGVDPLCFQDAPLSYGNESTSVLCINESDGVTEEPIKEEKHSKKPPVPPRARTTVLTTVDTASKDKKSENLPRLVDFVPKSANSPRDSPENSAEIMRLFLENERHKTNAIDFNPTENDNYRNGIDMYCSKWSLSFQLTTIGEVEEESGADPSNKPSIKTTPVVIVESADGNSEKQAFHNGTMNGVANKGLCLFSSITLLTLFISTFTGYG</sequence>
<dbReference type="PANTHER" id="PTHR11324:SF16">
    <property type="entry name" value="PDZ DOMAIN-CONTAINING PROTEIN 2"/>
    <property type="match status" value="1"/>
</dbReference>
<feature type="domain" description="PDZ" evidence="2">
    <location>
        <begin position="56"/>
        <end position="144"/>
    </location>
</feature>
<feature type="compositionally biased region" description="Basic residues" evidence="1">
    <location>
        <begin position="209"/>
        <end position="218"/>
    </location>
</feature>